<dbReference type="WBParaSite" id="ALUE_0002184201-mRNA-1">
    <property type="protein sequence ID" value="ALUE_0002184201-mRNA-1"/>
    <property type="gene ID" value="ALUE_0002184201"/>
</dbReference>
<dbReference type="AlphaFoldDB" id="A0A0M3ISW4"/>
<organism evidence="1 2">
    <name type="scientific">Ascaris lumbricoides</name>
    <name type="common">Giant roundworm</name>
    <dbReference type="NCBI Taxonomy" id="6252"/>
    <lineage>
        <taxon>Eukaryota</taxon>
        <taxon>Metazoa</taxon>
        <taxon>Ecdysozoa</taxon>
        <taxon>Nematoda</taxon>
        <taxon>Chromadorea</taxon>
        <taxon>Rhabditida</taxon>
        <taxon>Spirurina</taxon>
        <taxon>Ascaridomorpha</taxon>
        <taxon>Ascaridoidea</taxon>
        <taxon>Ascarididae</taxon>
        <taxon>Ascaris</taxon>
    </lineage>
</organism>
<dbReference type="Proteomes" id="UP000036681">
    <property type="component" value="Unplaced"/>
</dbReference>
<evidence type="ECO:0000313" key="2">
    <source>
        <dbReference type="WBParaSite" id="ALUE_0002184201-mRNA-1"/>
    </source>
</evidence>
<keyword evidence="1" id="KW-1185">Reference proteome</keyword>
<sequence length="33" mass="4061">MLLTLRNILSVLKEKKNNIQCINYMQYMLREDM</sequence>
<evidence type="ECO:0000313" key="1">
    <source>
        <dbReference type="Proteomes" id="UP000036681"/>
    </source>
</evidence>
<protein>
    <submittedName>
        <fullName evidence="2">Uncharacterized protein</fullName>
    </submittedName>
</protein>
<name>A0A0M3ISW4_ASCLU</name>
<proteinExistence type="predicted"/>
<reference evidence="2" key="1">
    <citation type="submission" date="2017-02" db="UniProtKB">
        <authorList>
            <consortium name="WormBaseParasite"/>
        </authorList>
    </citation>
    <scope>IDENTIFICATION</scope>
</reference>
<accession>A0A0M3ISW4</accession>